<keyword evidence="9" id="KW-0170">Cobalt</keyword>
<evidence type="ECO:0000256" key="5">
    <source>
        <dbReference type="ARBA" id="ARBA00022605"/>
    </source>
</evidence>
<dbReference type="GO" id="GO:0006526">
    <property type="term" value="P:L-arginine biosynthetic process"/>
    <property type="evidence" value="ECO:0007669"/>
    <property type="project" value="UniProtKB-KW"/>
</dbReference>
<dbReference type="Proteomes" id="UP000248795">
    <property type="component" value="Unassembled WGS sequence"/>
</dbReference>
<dbReference type="InterPro" id="IPR010169">
    <property type="entry name" value="AcOrn-deacetyl"/>
</dbReference>
<gene>
    <name evidence="11" type="primary">argE</name>
    <name evidence="11" type="ORF">DK847_04595</name>
</gene>
<dbReference type="PANTHER" id="PTHR43808:SF31">
    <property type="entry name" value="N-ACETYL-L-CITRULLINE DEACETYLASE"/>
    <property type="match status" value="1"/>
</dbReference>
<keyword evidence="5" id="KW-0028">Amino-acid biosynthesis</keyword>
<dbReference type="AlphaFoldDB" id="A0A2W2BC16"/>
<comment type="cofactor">
    <cofactor evidence="1">
        <name>Zn(2+)</name>
        <dbReference type="ChEBI" id="CHEBI:29105"/>
    </cofactor>
</comment>
<reference evidence="12" key="1">
    <citation type="submission" date="2018-06" db="EMBL/GenBank/DDBJ databases">
        <title>Aestuariibacter litoralis strain KCTC 52945T.</title>
        <authorList>
            <person name="Li X."/>
            <person name="Salam N."/>
            <person name="Li J.-L."/>
            <person name="Chen Y.-M."/>
            <person name="Yang Z.-W."/>
            <person name="Zhang L.-Y."/>
            <person name="Han M.-X."/>
            <person name="Xiao M."/>
            <person name="Li W.-J."/>
        </authorList>
    </citation>
    <scope>NUCLEOTIDE SEQUENCE [LARGE SCALE GENOMIC DNA]</scope>
    <source>
        <strain evidence="12">KCTC 52945</strain>
    </source>
</reference>
<evidence type="ECO:0000256" key="9">
    <source>
        <dbReference type="ARBA" id="ARBA00023285"/>
    </source>
</evidence>
<dbReference type="InterPro" id="IPR001261">
    <property type="entry name" value="ArgE/DapE_CS"/>
</dbReference>
<dbReference type="InterPro" id="IPR011650">
    <property type="entry name" value="Peptidase_M20_dimer"/>
</dbReference>
<dbReference type="Pfam" id="PF07687">
    <property type="entry name" value="M20_dimer"/>
    <property type="match status" value="1"/>
</dbReference>
<dbReference type="NCBIfam" id="TIGR01892">
    <property type="entry name" value="AcOrn-deacetyl"/>
    <property type="match status" value="1"/>
</dbReference>
<sequence length="383" mass="41711">MKTSLEHLEKLIAFPSVSRDPNLDLIAYVRDFLGSFGVDSLIVHNEDGRKANLWATIGPKHVPGIVLSGHTDVVPVEGQAWSSDPFRLEKRNGNYFGRGTADMKGFIACCLRAAELASSRTLHTPINLAFSYDEEIGCVGVRRLLDILKDAPVKPRLCIVGEPTLMQAVTAHKGKLGFRVTAHGLEAHSSLAPIGVNAIYMACDLIGAIRAIQKDIADNGLRDGDYEVAYTTLHVGKMQGGEVMNIVPNRCNFDFEIRYLPEDDERAIVTRIKAAAEKIAEGYRGVFDKARFEFMDLQSYPAMNTPVDSEAVKFVHSLTGGNSTGKITFGTEGGLFQQALGTPAVVCGPGNIAVAHKPDEHVSEAQMAQCDRMLERLVEKLAS</sequence>
<evidence type="ECO:0000256" key="8">
    <source>
        <dbReference type="ARBA" id="ARBA00022833"/>
    </source>
</evidence>
<dbReference type="GO" id="GO:0046872">
    <property type="term" value="F:metal ion binding"/>
    <property type="evidence" value="ECO:0007669"/>
    <property type="project" value="UniProtKB-KW"/>
</dbReference>
<keyword evidence="7" id="KW-0378">Hydrolase</keyword>
<keyword evidence="12" id="KW-1185">Reference proteome</keyword>
<comment type="similarity">
    <text evidence="2">Belongs to the peptidase M20A family. ArgE subfamily.</text>
</comment>
<dbReference type="SUPFAM" id="SSF55031">
    <property type="entry name" value="Bacterial exopeptidase dimerisation domain"/>
    <property type="match status" value="1"/>
</dbReference>
<protein>
    <submittedName>
        <fullName evidence="11">Acetylornithine deacetylase</fullName>
    </submittedName>
</protein>
<dbReference type="SUPFAM" id="SSF53187">
    <property type="entry name" value="Zn-dependent exopeptidases"/>
    <property type="match status" value="1"/>
</dbReference>
<keyword evidence="6" id="KW-0479">Metal-binding</keyword>
<dbReference type="GO" id="GO:0008777">
    <property type="term" value="F:acetylornithine deacetylase activity"/>
    <property type="evidence" value="ECO:0007669"/>
    <property type="project" value="TreeGrafter"/>
</dbReference>
<dbReference type="CDD" id="cd03894">
    <property type="entry name" value="M20_ArgE"/>
    <property type="match status" value="1"/>
</dbReference>
<dbReference type="NCBIfam" id="NF005710">
    <property type="entry name" value="PRK07522.1"/>
    <property type="match status" value="1"/>
</dbReference>
<evidence type="ECO:0000313" key="12">
    <source>
        <dbReference type="Proteomes" id="UP000248795"/>
    </source>
</evidence>
<feature type="domain" description="Peptidase M20 dimerisation" evidence="10">
    <location>
        <begin position="170"/>
        <end position="283"/>
    </location>
</feature>
<dbReference type="Pfam" id="PF01546">
    <property type="entry name" value="Peptidase_M20"/>
    <property type="match status" value="1"/>
</dbReference>
<proteinExistence type="inferred from homology"/>
<keyword evidence="4" id="KW-0055">Arginine biosynthesis</keyword>
<evidence type="ECO:0000256" key="4">
    <source>
        <dbReference type="ARBA" id="ARBA00022571"/>
    </source>
</evidence>
<evidence type="ECO:0000259" key="10">
    <source>
        <dbReference type="Pfam" id="PF07687"/>
    </source>
</evidence>
<keyword evidence="8" id="KW-0862">Zinc</keyword>
<organism evidence="11 12">
    <name type="scientific">Aestuariivirga litoralis</name>
    <dbReference type="NCBI Taxonomy" id="2650924"/>
    <lineage>
        <taxon>Bacteria</taxon>
        <taxon>Pseudomonadati</taxon>
        <taxon>Pseudomonadota</taxon>
        <taxon>Alphaproteobacteria</taxon>
        <taxon>Hyphomicrobiales</taxon>
        <taxon>Aestuariivirgaceae</taxon>
        <taxon>Aestuariivirga</taxon>
    </lineage>
</organism>
<evidence type="ECO:0000256" key="3">
    <source>
        <dbReference type="ARBA" id="ARBA00022490"/>
    </source>
</evidence>
<dbReference type="Gene3D" id="3.40.630.10">
    <property type="entry name" value="Zn peptidases"/>
    <property type="match status" value="1"/>
</dbReference>
<dbReference type="PROSITE" id="PS00759">
    <property type="entry name" value="ARGE_DAPE_CPG2_2"/>
    <property type="match status" value="1"/>
</dbReference>
<dbReference type="InterPro" id="IPR050072">
    <property type="entry name" value="Peptidase_M20A"/>
</dbReference>
<accession>A0A2W2BC16</accession>
<dbReference type="PANTHER" id="PTHR43808">
    <property type="entry name" value="ACETYLORNITHINE DEACETYLASE"/>
    <property type="match status" value="1"/>
</dbReference>
<evidence type="ECO:0000256" key="6">
    <source>
        <dbReference type="ARBA" id="ARBA00022723"/>
    </source>
</evidence>
<dbReference type="EMBL" id="QKVK01000002">
    <property type="protein sequence ID" value="PZF77718.1"/>
    <property type="molecule type" value="Genomic_DNA"/>
</dbReference>
<dbReference type="InterPro" id="IPR002933">
    <property type="entry name" value="Peptidase_M20"/>
</dbReference>
<dbReference type="InterPro" id="IPR036264">
    <property type="entry name" value="Bact_exopeptidase_dim_dom"/>
</dbReference>
<evidence type="ECO:0000313" key="11">
    <source>
        <dbReference type="EMBL" id="PZF77718.1"/>
    </source>
</evidence>
<evidence type="ECO:0000256" key="2">
    <source>
        <dbReference type="ARBA" id="ARBA00005691"/>
    </source>
</evidence>
<dbReference type="RefSeq" id="WP_111196465.1">
    <property type="nucleotide sequence ID" value="NZ_QKVK01000002.1"/>
</dbReference>
<comment type="caution">
    <text evidence="11">The sequence shown here is derived from an EMBL/GenBank/DDBJ whole genome shotgun (WGS) entry which is preliminary data.</text>
</comment>
<name>A0A2W2BC16_9HYPH</name>
<evidence type="ECO:0000256" key="7">
    <source>
        <dbReference type="ARBA" id="ARBA00022801"/>
    </source>
</evidence>
<evidence type="ECO:0000256" key="1">
    <source>
        <dbReference type="ARBA" id="ARBA00001947"/>
    </source>
</evidence>
<dbReference type="Gene3D" id="3.30.70.360">
    <property type="match status" value="1"/>
</dbReference>
<keyword evidence="3" id="KW-0963">Cytoplasm</keyword>